<keyword evidence="1" id="KW-1188">Viral release from host cell</keyword>
<dbReference type="InterPro" id="IPR006433">
    <property type="entry name" value="Prohead_protease"/>
</dbReference>
<accession>A0A6H0S7A6</accession>
<dbReference type="GO" id="GO:0008233">
    <property type="term" value="F:peptidase activity"/>
    <property type="evidence" value="ECO:0007669"/>
    <property type="project" value="UniProtKB-KW"/>
</dbReference>
<evidence type="ECO:0000259" key="4">
    <source>
        <dbReference type="Pfam" id="PF04586"/>
    </source>
</evidence>
<proteinExistence type="predicted"/>
<dbReference type="AlphaFoldDB" id="A0A6H0S7A6"/>
<feature type="domain" description="Prohead serine protease" evidence="4">
    <location>
        <begin position="18"/>
        <end position="154"/>
    </location>
</feature>
<evidence type="ECO:0000256" key="2">
    <source>
        <dbReference type="ARBA" id="ARBA00022670"/>
    </source>
</evidence>
<evidence type="ECO:0000313" key="5">
    <source>
        <dbReference type="EMBL" id="QIV83046.1"/>
    </source>
</evidence>
<dbReference type="InterPro" id="IPR054613">
    <property type="entry name" value="Peptidase_S78_dom"/>
</dbReference>
<dbReference type="KEGG" id="mfre:EXE63_20730"/>
<dbReference type="RefSeq" id="WP_168143482.1">
    <property type="nucleotide sequence ID" value="NZ_CP038799.1"/>
</dbReference>
<keyword evidence="2 5" id="KW-0645">Protease</keyword>
<keyword evidence="3" id="KW-0378">Hydrolase</keyword>
<name>A0A6H0S7A6_9MYCO</name>
<reference evidence="5 6" key="1">
    <citation type="submission" date="2019-04" db="EMBL/GenBank/DDBJ databases">
        <title>Draft, Whole-Genome Sequence of the Anthracene-degrading Mycobacterium frederiksbergense LB501T, Isolated from a Polycyclic Aromatic Hydrocarbon (PAH)-Contaminated Soil.</title>
        <authorList>
            <person name="Augelletti F."/>
        </authorList>
    </citation>
    <scope>NUCLEOTIDE SEQUENCE [LARGE SCALE GENOMIC DNA]</scope>
    <source>
        <strain evidence="5 6">LB 501T</strain>
    </source>
</reference>
<keyword evidence="6" id="KW-1185">Reference proteome</keyword>
<gene>
    <name evidence="5" type="ORF">EXE63_20730</name>
</gene>
<evidence type="ECO:0000313" key="6">
    <source>
        <dbReference type="Proteomes" id="UP000501849"/>
    </source>
</evidence>
<dbReference type="GO" id="GO:0006508">
    <property type="term" value="P:proteolysis"/>
    <property type="evidence" value="ECO:0007669"/>
    <property type="project" value="UniProtKB-KW"/>
</dbReference>
<sequence>MTLFFRSADLSTGNGRTVFGTVVPYGQVAEVSDGGGRPYQERFEFGAFDRSIRERGTKVRLFDSHNTRRLPIGKAIELREHQDGLHAAFEIAATRDGDDALELVRSGTVDAFSVGFRGVRERWDGDVMVRTEVALMEVSLVGLPAYVGAEIAGVRSQSLVIPRATAERRLRLLDL</sequence>
<evidence type="ECO:0000256" key="1">
    <source>
        <dbReference type="ARBA" id="ARBA00022612"/>
    </source>
</evidence>
<dbReference type="Pfam" id="PF04586">
    <property type="entry name" value="Peptidase_S78"/>
    <property type="match status" value="1"/>
</dbReference>
<protein>
    <submittedName>
        <fullName evidence="5">HK97 family phage prohead protease</fullName>
    </submittedName>
</protein>
<organism evidence="5 6">
    <name type="scientific">Mycolicibacterium frederiksbergense</name>
    <dbReference type="NCBI Taxonomy" id="117567"/>
    <lineage>
        <taxon>Bacteria</taxon>
        <taxon>Bacillati</taxon>
        <taxon>Actinomycetota</taxon>
        <taxon>Actinomycetes</taxon>
        <taxon>Mycobacteriales</taxon>
        <taxon>Mycobacteriaceae</taxon>
        <taxon>Mycolicibacterium</taxon>
    </lineage>
</organism>
<dbReference type="EMBL" id="CP038799">
    <property type="protein sequence ID" value="QIV83046.1"/>
    <property type="molecule type" value="Genomic_DNA"/>
</dbReference>
<dbReference type="Proteomes" id="UP000501849">
    <property type="component" value="Chromosome"/>
</dbReference>
<dbReference type="NCBIfam" id="TIGR01543">
    <property type="entry name" value="proheadase_HK97"/>
    <property type="match status" value="1"/>
</dbReference>
<evidence type="ECO:0000256" key="3">
    <source>
        <dbReference type="ARBA" id="ARBA00022801"/>
    </source>
</evidence>